<reference evidence="1 2" key="1">
    <citation type="journal article" date="2022" name="Hortic Res">
        <title>A haplotype resolved chromosomal level avocado genome allows analysis of novel avocado genes.</title>
        <authorList>
            <person name="Nath O."/>
            <person name="Fletcher S.J."/>
            <person name="Hayward A."/>
            <person name="Shaw L.M."/>
            <person name="Masouleh A.K."/>
            <person name="Furtado A."/>
            <person name="Henry R.J."/>
            <person name="Mitter N."/>
        </authorList>
    </citation>
    <scope>NUCLEOTIDE SEQUENCE [LARGE SCALE GENOMIC DNA]</scope>
    <source>
        <strain evidence="2">cv. Hass</strain>
    </source>
</reference>
<name>A0ACC2MST8_PERAE</name>
<evidence type="ECO:0000313" key="2">
    <source>
        <dbReference type="Proteomes" id="UP001234297"/>
    </source>
</evidence>
<organism evidence="1 2">
    <name type="scientific">Persea americana</name>
    <name type="common">Avocado</name>
    <dbReference type="NCBI Taxonomy" id="3435"/>
    <lineage>
        <taxon>Eukaryota</taxon>
        <taxon>Viridiplantae</taxon>
        <taxon>Streptophyta</taxon>
        <taxon>Embryophyta</taxon>
        <taxon>Tracheophyta</taxon>
        <taxon>Spermatophyta</taxon>
        <taxon>Magnoliopsida</taxon>
        <taxon>Magnoliidae</taxon>
        <taxon>Laurales</taxon>
        <taxon>Lauraceae</taxon>
        <taxon>Persea</taxon>
    </lineage>
</organism>
<accession>A0ACC2MST8</accession>
<dbReference type="Proteomes" id="UP001234297">
    <property type="component" value="Chromosome 1"/>
</dbReference>
<proteinExistence type="predicted"/>
<evidence type="ECO:0000313" key="1">
    <source>
        <dbReference type="EMBL" id="KAJ8648464.1"/>
    </source>
</evidence>
<protein>
    <submittedName>
        <fullName evidence="1">Uncharacterized protein</fullName>
    </submittedName>
</protein>
<keyword evidence="2" id="KW-1185">Reference proteome</keyword>
<dbReference type="EMBL" id="CM056809">
    <property type="protein sequence ID" value="KAJ8648464.1"/>
    <property type="molecule type" value="Genomic_DNA"/>
</dbReference>
<sequence length="165" mass="17873">MVAASVSNEILSQVAPERLWKAIVKDSPSLMPRLLPELVSSIVILEGDGGVGTIRQSNFTSVAKDFTYWKDRVDAIDDQKRVFKYSVIEGGLIGKKVKSTSFELKFEPATDGGSVCKFNAEFESMEDGLPTEEVTKEIMGGMTGMFKKASISSGKGVIVSQVNGE</sequence>
<gene>
    <name evidence="1" type="ORF">MRB53_001487</name>
</gene>
<comment type="caution">
    <text evidence="1">The sequence shown here is derived from an EMBL/GenBank/DDBJ whole genome shotgun (WGS) entry which is preliminary data.</text>
</comment>